<name>A0A8K0X5H7_9PEZI</name>
<dbReference type="OrthoDB" id="5398371at2759"/>
<dbReference type="Proteomes" id="UP000813385">
    <property type="component" value="Unassembled WGS sequence"/>
</dbReference>
<protein>
    <recommendedName>
        <fullName evidence="3">Hydroxyproline-rich glyco protein</fullName>
    </recommendedName>
</protein>
<proteinExistence type="predicted"/>
<comment type="caution">
    <text evidence="1">The sequence shown here is derived from an EMBL/GenBank/DDBJ whole genome shotgun (WGS) entry which is preliminary data.</text>
</comment>
<evidence type="ECO:0008006" key="3">
    <source>
        <dbReference type="Google" id="ProtNLM"/>
    </source>
</evidence>
<organism evidence="1 2">
    <name type="scientific">Plectosphaerella cucumerina</name>
    <dbReference type="NCBI Taxonomy" id="40658"/>
    <lineage>
        <taxon>Eukaryota</taxon>
        <taxon>Fungi</taxon>
        <taxon>Dikarya</taxon>
        <taxon>Ascomycota</taxon>
        <taxon>Pezizomycotina</taxon>
        <taxon>Sordariomycetes</taxon>
        <taxon>Hypocreomycetidae</taxon>
        <taxon>Glomerellales</taxon>
        <taxon>Plectosphaerellaceae</taxon>
        <taxon>Plectosphaerella</taxon>
    </lineage>
</organism>
<accession>A0A8K0X5H7</accession>
<sequence>MEESAPGQDGETPDLPSGKQAGVVEISEVGDVVLNVKFLASADTVRAARRAYQAAIRKPGAPKIAEPNLKPVFNIAYRVELAVLRQHSKYFDNLLGNTQFAEAKLVQDTLAGIRDMKLGPEEVDVASLPWISITDDDEATKSIGREKAFEDMLRILHGKPVKTGASVINMLHVTTMAVLADRFDCQALVSRYLAHKLKFKWPMTSNKPLRADGSQASLATEQVLRQKILASWLLEQPLRLQHSTREIIMRGSSRWSALVPIEDLPHSEAWWDLPDGLEGELQYRREAILNTIASIQRYFLALYSSRERQCKLGYDSSSACDSFQLGQMLKFFTSKDLVALVDYGPSSLETLPDSSTLDLEELLATLRQCPNYQIDKNHTNCGLRTRLEPIVEYVQAMLSSAVVAVPHGEWKKNRSACSWLEAAELRAEGSRSEGDSTFKFTRGLATDQRLRYEGAMYADKVARALFTAEAWDWSPEY</sequence>
<dbReference type="AlphaFoldDB" id="A0A8K0X5H7"/>
<keyword evidence="2" id="KW-1185">Reference proteome</keyword>
<dbReference type="EMBL" id="JAGPXD010000002">
    <property type="protein sequence ID" value="KAH7367290.1"/>
    <property type="molecule type" value="Genomic_DNA"/>
</dbReference>
<gene>
    <name evidence="1" type="ORF">B0T11DRAFT_336698</name>
</gene>
<evidence type="ECO:0000313" key="2">
    <source>
        <dbReference type="Proteomes" id="UP000813385"/>
    </source>
</evidence>
<reference evidence="1" key="1">
    <citation type="journal article" date="2021" name="Nat. Commun.">
        <title>Genetic determinants of endophytism in the Arabidopsis root mycobiome.</title>
        <authorList>
            <person name="Mesny F."/>
            <person name="Miyauchi S."/>
            <person name="Thiergart T."/>
            <person name="Pickel B."/>
            <person name="Atanasova L."/>
            <person name="Karlsson M."/>
            <person name="Huettel B."/>
            <person name="Barry K.W."/>
            <person name="Haridas S."/>
            <person name="Chen C."/>
            <person name="Bauer D."/>
            <person name="Andreopoulos W."/>
            <person name="Pangilinan J."/>
            <person name="LaButti K."/>
            <person name="Riley R."/>
            <person name="Lipzen A."/>
            <person name="Clum A."/>
            <person name="Drula E."/>
            <person name="Henrissat B."/>
            <person name="Kohler A."/>
            <person name="Grigoriev I.V."/>
            <person name="Martin F.M."/>
            <person name="Hacquard S."/>
        </authorList>
    </citation>
    <scope>NUCLEOTIDE SEQUENCE</scope>
    <source>
        <strain evidence="1">MPI-CAGE-AT-0016</strain>
    </source>
</reference>
<evidence type="ECO:0000313" key="1">
    <source>
        <dbReference type="EMBL" id="KAH7367290.1"/>
    </source>
</evidence>